<dbReference type="Proteomes" id="UP000015105">
    <property type="component" value="Chromosome 5D"/>
</dbReference>
<evidence type="ECO:0000313" key="1">
    <source>
        <dbReference type="EnsemblPlants" id="AET5Gv20517300.7"/>
    </source>
</evidence>
<proteinExistence type="predicted"/>
<dbReference type="AlphaFoldDB" id="A0A453KUC4"/>
<accession>A0A453KUC4</accession>
<dbReference type="Gramene" id="AET5Gv20517300.7">
    <property type="protein sequence ID" value="AET5Gv20517300.7"/>
    <property type="gene ID" value="AET5Gv20517300"/>
</dbReference>
<organism evidence="1 2">
    <name type="scientific">Aegilops tauschii subsp. strangulata</name>
    <name type="common">Goatgrass</name>
    <dbReference type="NCBI Taxonomy" id="200361"/>
    <lineage>
        <taxon>Eukaryota</taxon>
        <taxon>Viridiplantae</taxon>
        <taxon>Streptophyta</taxon>
        <taxon>Embryophyta</taxon>
        <taxon>Tracheophyta</taxon>
        <taxon>Spermatophyta</taxon>
        <taxon>Magnoliopsida</taxon>
        <taxon>Liliopsida</taxon>
        <taxon>Poales</taxon>
        <taxon>Poaceae</taxon>
        <taxon>BOP clade</taxon>
        <taxon>Pooideae</taxon>
        <taxon>Triticodae</taxon>
        <taxon>Triticeae</taxon>
        <taxon>Triticinae</taxon>
        <taxon>Aegilops</taxon>
    </lineage>
</organism>
<name>A0A453KUC4_AEGTS</name>
<reference evidence="1" key="3">
    <citation type="journal article" date="2017" name="Nature">
        <title>Genome sequence of the progenitor of the wheat D genome Aegilops tauschii.</title>
        <authorList>
            <person name="Luo M.C."/>
            <person name="Gu Y.Q."/>
            <person name="Puiu D."/>
            <person name="Wang H."/>
            <person name="Twardziok S.O."/>
            <person name="Deal K.R."/>
            <person name="Huo N."/>
            <person name="Zhu T."/>
            <person name="Wang L."/>
            <person name="Wang Y."/>
            <person name="McGuire P.E."/>
            <person name="Liu S."/>
            <person name="Long H."/>
            <person name="Ramasamy R.K."/>
            <person name="Rodriguez J.C."/>
            <person name="Van S.L."/>
            <person name="Yuan L."/>
            <person name="Wang Z."/>
            <person name="Xia Z."/>
            <person name="Xiao L."/>
            <person name="Anderson O.D."/>
            <person name="Ouyang S."/>
            <person name="Liang Y."/>
            <person name="Zimin A.V."/>
            <person name="Pertea G."/>
            <person name="Qi P."/>
            <person name="Bennetzen J.L."/>
            <person name="Dai X."/>
            <person name="Dawson M.W."/>
            <person name="Muller H.G."/>
            <person name="Kugler K."/>
            <person name="Rivarola-Duarte L."/>
            <person name="Spannagl M."/>
            <person name="Mayer K.F.X."/>
            <person name="Lu F.H."/>
            <person name="Bevan M.W."/>
            <person name="Leroy P."/>
            <person name="Li P."/>
            <person name="You F.M."/>
            <person name="Sun Q."/>
            <person name="Liu Z."/>
            <person name="Lyons E."/>
            <person name="Wicker T."/>
            <person name="Salzberg S.L."/>
            <person name="Devos K.M."/>
            <person name="Dvorak J."/>
        </authorList>
    </citation>
    <scope>NUCLEOTIDE SEQUENCE [LARGE SCALE GENOMIC DNA]</scope>
    <source>
        <strain evidence="1">cv. AL8/78</strain>
    </source>
</reference>
<sequence>MVHLFFTCPFSQRCWDALGIQWPNDTDWFRMLHEGKARWARPMFLEVFAVAAWGIWKERNDKHFRGIQPSFESWRNRFKLDFAMLVHRSKQEQG</sequence>
<reference evidence="1" key="4">
    <citation type="submission" date="2019-03" db="UniProtKB">
        <authorList>
            <consortium name="EnsemblPlants"/>
        </authorList>
    </citation>
    <scope>IDENTIFICATION</scope>
</reference>
<reference evidence="2" key="2">
    <citation type="journal article" date="2017" name="Nat. Plants">
        <title>The Aegilops tauschii genome reveals multiple impacts of transposons.</title>
        <authorList>
            <person name="Zhao G."/>
            <person name="Zou C."/>
            <person name="Li K."/>
            <person name="Wang K."/>
            <person name="Li T."/>
            <person name="Gao L."/>
            <person name="Zhang X."/>
            <person name="Wang H."/>
            <person name="Yang Z."/>
            <person name="Liu X."/>
            <person name="Jiang W."/>
            <person name="Mao L."/>
            <person name="Kong X."/>
            <person name="Jiao Y."/>
            <person name="Jia J."/>
        </authorList>
    </citation>
    <scope>NUCLEOTIDE SEQUENCE [LARGE SCALE GENOMIC DNA]</scope>
    <source>
        <strain evidence="2">cv. AL8/78</strain>
    </source>
</reference>
<reference evidence="1" key="5">
    <citation type="journal article" date="2021" name="G3 (Bethesda)">
        <title>Aegilops tauschii genome assembly Aet v5.0 features greater sequence contiguity and improved annotation.</title>
        <authorList>
            <person name="Wang L."/>
            <person name="Zhu T."/>
            <person name="Rodriguez J.C."/>
            <person name="Deal K.R."/>
            <person name="Dubcovsky J."/>
            <person name="McGuire P.E."/>
            <person name="Lux T."/>
            <person name="Spannagl M."/>
            <person name="Mayer K.F.X."/>
            <person name="Baldrich P."/>
            <person name="Meyers B.C."/>
            <person name="Huo N."/>
            <person name="Gu Y.Q."/>
            <person name="Zhou H."/>
            <person name="Devos K.M."/>
            <person name="Bennetzen J.L."/>
            <person name="Unver T."/>
            <person name="Budak H."/>
            <person name="Gulick P.J."/>
            <person name="Galiba G."/>
            <person name="Kalapos B."/>
            <person name="Nelson D.R."/>
            <person name="Li P."/>
            <person name="You F.M."/>
            <person name="Luo M.C."/>
            <person name="Dvorak J."/>
        </authorList>
    </citation>
    <scope>NUCLEOTIDE SEQUENCE [LARGE SCALE GENOMIC DNA]</scope>
    <source>
        <strain evidence="1">cv. AL8/78</strain>
    </source>
</reference>
<evidence type="ECO:0008006" key="3">
    <source>
        <dbReference type="Google" id="ProtNLM"/>
    </source>
</evidence>
<dbReference type="EnsemblPlants" id="AET5Gv20517300.7">
    <property type="protein sequence ID" value="AET5Gv20517300.7"/>
    <property type="gene ID" value="AET5Gv20517300"/>
</dbReference>
<reference evidence="2" key="1">
    <citation type="journal article" date="2014" name="Science">
        <title>Ancient hybridizations among the ancestral genomes of bread wheat.</title>
        <authorList>
            <consortium name="International Wheat Genome Sequencing Consortium,"/>
            <person name="Marcussen T."/>
            <person name="Sandve S.R."/>
            <person name="Heier L."/>
            <person name="Spannagl M."/>
            <person name="Pfeifer M."/>
            <person name="Jakobsen K.S."/>
            <person name="Wulff B.B."/>
            <person name="Steuernagel B."/>
            <person name="Mayer K.F."/>
            <person name="Olsen O.A."/>
        </authorList>
    </citation>
    <scope>NUCLEOTIDE SEQUENCE [LARGE SCALE GENOMIC DNA]</scope>
    <source>
        <strain evidence="2">cv. AL8/78</strain>
    </source>
</reference>
<keyword evidence="2" id="KW-1185">Reference proteome</keyword>
<evidence type="ECO:0000313" key="2">
    <source>
        <dbReference type="Proteomes" id="UP000015105"/>
    </source>
</evidence>
<protein>
    <recommendedName>
        <fullName evidence="3">Reverse transcriptase zinc-binding domain-containing protein</fullName>
    </recommendedName>
</protein>